<dbReference type="SUPFAM" id="SSF51569">
    <property type="entry name" value="Aldolase"/>
    <property type="match status" value="1"/>
</dbReference>
<dbReference type="NCBIfam" id="TIGR00977">
    <property type="entry name" value="citramal_synth"/>
    <property type="match status" value="1"/>
</dbReference>
<evidence type="ECO:0000256" key="3">
    <source>
        <dbReference type="ARBA" id="ARBA00022605"/>
    </source>
</evidence>
<dbReference type="PROSITE" id="PS00815">
    <property type="entry name" value="AIPM_HOMOCIT_SYNTH_1"/>
    <property type="match status" value="1"/>
</dbReference>
<dbReference type="SMART" id="SM00917">
    <property type="entry name" value="LeuA_dimer"/>
    <property type="match status" value="1"/>
</dbReference>
<evidence type="ECO:0000313" key="11">
    <source>
        <dbReference type="EMBL" id="PSL06017.1"/>
    </source>
</evidence>
<comment type="pathway">
    <text evidence="1">Amino-acid biosynthesis; L-isoleucine biosynthesis; 2-oxobutanoate from pyruvate: step 1/3.</text>
</comment>
<reference evidence="11 12" key="1">
    <citation type="submission" date="2018-03" db="EMBL/GenBank/DDBJ databases">
        <title>Genomic Encyclopedia of Archaeal and Bacterial Type Strains, Phase II (KMG-II): from individual species to whole genera.</title>
        <authorList>
            <person name="Goeker M."/>
        </authorList>
    </citation>
    <scope>NUCLEOTIDE SEQUENCE [LARGE SCALE GENOMIC DNA]</scope>
    <source>
        <strain evidence="11 12">DSM 45211</strain>
    </source>
</reference>
<dbReference type="PANTHER" id="PTHR43538">
    <property type="entry name" value="ALPHA-IPM SYNTHASE/HOMOCITRATE SYNTHASE"/>
    <property type="match status" value="1"/>
</dbReference>
<evidence type="ECO:0000256" key="9">
    <source>
        <dbReference type="RuleBase" id="RU003523"/>
    </source>
</evidence>
<dbReference type="Gene3D" id="1.10.238.260">
    <property type="match status" value="1"/>
</dbReference>
<evidence type="ECO:0000256" key="8">
    <source>
        <dbReference type="NCBIfam" id="TIGR00977"/>
    </source>
</evidence>
<dbReference type="InterPro" id="IPR013709">
    <property type="entry name" value="2-isopropylmalate_synth_dimer"/>
</dbReference>
<dbReference type="EMBL" id="PYGE01000003">
    <property type="protein sequence ID" value="PSL06017.1"/>
    <property type="molecule type" value="Genomic_DNA"/>
</dbReference>
<comment type="catalytic activity">
    <reaction evidence="7">
        <text>pyruvate + acetyl-CoA + H2O = (3R)-citramalate + CoA + H(+)</text>
        <dbReference type="Rhea" id="RHEA:19045"/>
        <dbReference type="ChEBI" id="CHEBI:15361"/>
        <dbReference type="ChEBI" id="CHEBI:15377"/>
        <dbReference type="ChEBI" id="CHEBI:15378"/>
        <dbReference type="ChEBI" id="CHEBI:30934"/>
        <dbReference type="ChEBI" id="CHEBI:57287"/>
        <dbReference type="ChEBI" id="CHEBI:57288"/>
        <dbReference type="EC" id="2.3.3.21"/>
    </reaction>
</comment>
<gene>
    <name evidence="11" type="ORF">CLV30_103171</name>
</gene>
<sequence length="543" mass="57506">MTSAGDPASTVNPERFHVYDTTLRDGAQQEGLSLSVHDKLAIAGHLDELGVGFIEGGWPGAVPKDTEFFRRARTELDLSSATLAAFGSTRRAGVRAVDDEQVRALLDAETPVVTLVAKSHAGHVERALRTTLDENLAMIGDTVSFLVGEGRRVFVDAEHFFDGHRLNPEYAVGAVRAAAQAGAEVVVLCDTNGGMLPDDVRSVVEAVAAADGVRLGMHAHNDTGCAVANSLAAVDAGATHVQGTVNGTGERTGNADLITVIANLQLKRGRRVVPDEALPESTRIAHAVSEVTNIVPYSRQPYVGASAFAHKAGLHASAIKVDPDLYQHTDPALVGNDMRLLVSDMAGRASVELKSRELGYDVSGDRELVTRLTQRVKEREAAGYTFEAADASFELLLRAELDGSPVTFFDVESWRVITESRPGGDAVSEATVKLRAGGERAVVTGEGNGPVNALDHALRTAIGALYPEISKLELIDFRVRILDAAHGTDATTRVLVEMTDGVTSWETVGVGANVIEASWEALVDAVSYGLLRQGANGVEPVAS</sequence>
<dbReference type="Pfam" id="PF08502">
    <property type="entry name" value="LeuA_dimer"/>
    <property type="match status" value="1"/>
</dbReference>
<name>A0A2P8E9C8_9ACTN</name>
<evidence type="ECO:0000256" key="6">
    <source>
        <dbReference type="ARBA" id="ARBA00023304"/>
    </source>
</evidence>
<keyword evidence="6" id="KW-0100">Branched-chain amino acid biosynthesis</keyword>
<dbReference type="InterPro" id="IPR002034">
    <property type="entry name" value="AIPM/Hcit_synth_CS"/>
</dbReference>
<dbReference type="Proteomes" id="UP000243528">
    <property type="component" value="Unassembled WGS sequence"/>
</dbReference>
<dbReference type="InterPro" id="IPR013785">
    <property type="entry name" value="Aldolase_TIM"/>
</dbReference>
<dbReference type="GO" id="GO:0043714">
    <property type="term" value="F:(R)-citramalate synthase activity"/>
    <property type="evidence" value="ECO:0007669"/>
    <property type="project" value="UniProtKB-UniRule"/>
</dbReference>
<dbReference type="Gene3D" id="3.30.160.270">
    <property type="match status" value="1"/>
</dbReference>
<dbReference type="GO" id="GO:0009097">
    <property type="term" value="P:isoleucine biosynthetic process"/>
    <property type="evidence" value="ECO:0007669"/>
    <property type="project" value="UniProtKB-UniRule"/>
</dbReference>
<dbReference type="CDD" id="cd07941">
    <property type="entry name" value="DRE_TIM_LeuA3"/>
    <property type="match status" value="1"/>
</dbReference>
<accession>A0A2P8E9C8</accession>
<dbReference type="InterPro" id="IPR036230">
    <property type="entry name" value="LeuA_allosteric_dom_sf"/>
</dbReference>
<keyword evidence="12" id="KW-1185">Reference proteome</keyword>
<evidence type="ECO:0000256" key="7">
    <source>
        <dbReference type="ARBA" id="ARBA00048263"/>
    </source>
</evidence>
<dbReference type="Pfam" id="PF00682">
    <property type="entry name" value="HMGL-like"/>
    <property type="match status" value="1"/>
</dbReference>
<protein>
    <recommendedName>
        <fullName evidence="8">Citramalate synthase</fullName>
        <ecNumber evidence="8">2.3.3.21</ecNumber>
    </recommendedName>
</protein>
<dbReference type="RefSeq" id="WP_240723226.1">
    <property type="nucleotide sequence ID" value="NZ_ML142901.1"/>
</dbReference>
<dbReference type="InterPro" id="IPR005675">
    <property type="entry name" value="Citramal_synthase"/>
</dbReference>
<dbReference type="InterPro" id="IPR054691">
    <property type="entry name" value="LeuA/HCS_post-cat"/>
</dbReference>
<dbReference type="InterPro" id="IPR000891">
    <property type="entry name" value="PYR_CT"/>
</dbReference>
<evidence type="ECO:0000256" key="1">
    <source>
        <dbReference type="ARBA" id="ARBA00004743"/>
    </source>
</evidence>
<keyword evidence="5 9" id="KW-0808">Transferase</keyword>
<keyword evidence="3" id="KW-0028">Amino-acid biosynthesis</keyword>
<dbReference type="AlphaFoldDB" id="A0A2P8E9C8"/>
<dbReference type="Pfam" id="PF22617">
    <property type="entry name" value="HCS_D2"/>
    <property type="match status" value="1"/>
</dbReference>
<dbReference type="PANTHER" id="PTHR43538:SF1">
    <property type="entry name" value="(R)-CITRAMALATE SYNTHASE"/>
    <property type="match status" value="1"/>
</dbReference>
<dbReference type="UniPathway" id="UPA00047">
    <property type="reaction ID" value="UER00066"/>
</dbReference>
<dbReference type="PROSITE" id="PS00816">
    <property type="entry name" value="AIPM_HOMOCIT_SYNTH_2"/>
    <property type="match status" value="1"/>
</dbReference>
<organism evidence="11 12">
    <name type="scientific">Haloactinopolyspora alba</name>
    <dbReference type="NCBI Taxonomy" id="648780"/>
    <lineage>
        <taxon>Bacteria</taxon>
        <taxon>Bacillati</taxon>
        <taxon>Actinomycetota</taxon>
        <taxon>Actinomycetes</taxon>
        <taxon>Jiangellales</taxon>
        <taxon>Jiangellaceae</taxon>
        <taxon>Haloactinopolyspora</taxon>
    </lineage>
</organism>
<dbReference type="SUPFAM" id="SSF110921">
    <property type="entry name" value="2-isopropylmalate synthase LeuA, allosteric (dimerisation) domain"/>
    <property type="match status" value="1"/>
</dbReference>
<evidence type="ECO:0000313" key="12">
    <source>
        <dbReference type="Proteomes" id="UP000243528"/>
    </source>
</evidence>
<evidence type="ECO:0000256" key="2">
    <source>
        <dbReference type="ARBA" id="ARBA00006154"/>
    </source>
</evidence>
<comment type="caution">
    <text evidence="11">The sequence shown here is derived from an EMBL/GenBank/DDBJ whole genome shotgun (WGS) entry which is preliminary data.</text>
</comment>
<proteinExistence type="inferred from homology"/>
<dbReference type="PROSITE" id="PS50991">
    <property type="entry name" value="PYR_CT"/>
    <property type="match status" value="1"/>
</dbReference>
<dbReference type="Gene3D" id="3.20.20.70">
    <property type="entry name" value="Aldolase class I"/>
    <property type="match status" value="1"/>
</dbReference>
<evidence type="ECO:0000256" key="4">
    <source>
        <dbReference type="ARBA" id="ARBA00022624"/>
    </source>
</evidence>
<dbReference type="EC" id="2.3.3.21" evidence="8"/>
<feature type="domain" description="Pyruvate carboxyltransferase" evidence="10">
    <location>
        <begin position="16"/>
        <end position="279"/>
    </location>
</feature>
<comment type="similarity">
    <text evidence="2 9">Belongs to the alpha-IPM synthase/homocitrate synthase family.</text>
</comment>
<evidence type="ECO:0000259" key="10">
    <source>
        <dbReference type="PROSITE" id="PS50991"/>
    </source>
</evidence>
<dbReference type="GO" id="GO:0003852">
    <property type="term" value="F:2-isopropylmalate synthase activity"/>
    <property type="evidence" value="ECO:0007669"/>
    <property type="project" value="InterPro"/>
</dbReference>
<evidence type="ECO:0000256" key="5">
    <source>
        <dbReference type="ARBA" id="ARBA00022679"/>
    </source>
</evidence>
<dbReference type="GO" id="GO:0009098">
    <property type="term" value="P:L-leucine biosynthetic process"/>
    <property type="evidence" value="ECO:0007669"/>
    <property type="project" value="InterPro"/>
</dbReference>
<keyword evidence="4" id="KW-0412">Isoleucine biosynthesis</keyword>